<evidence type="ECO:0000313" key="2">
    <source>
        <dbReference type="Proteomes" id="UP001597024"/>
    </source>
</evidence>
<accession>A0ABW3DMX6</accession>
<sequence>MDAEQEPTPAPQEQEPIVYTDEQRARALDLLRQIMGEPDPEMLALARQRDEEFVARRAHAA</sequence>
<name>A0ABW3DMX6_9ACTN</name>
<keyword evidence="2" id="KW-1185">Reference proteome</keyword>
<proteinExistence type="predicted"/>
<organism evidence="1 2">
    <name type="scientific">Streptosporangium algeriense</name>
    <dbReference type="NCBI Taxonomy" id="1682748"/>
    <lineage>
        <taxon>Bacteria</taxon>
        <taxon>Bacillati</taxon>
        <taxon>Actinomycetota</taxon>
        <taxon>Actinomycetes</taxon>
        <taxon>Streptosporangiales</taxon>
        <taxon>Streptosporangiaceae</taxon>
        <taxon>Streptosporangium</taxon>
    </lineage>
</organism>
<dbReference type="Proteomes" id="UP001597024">
    <property type="component" value="Unassembled WGS sequence"/>
</dbReference>
<protein>
    <submittedName>
        <fullName evidence="1">Uncharacterized protein</fullName>
    </submittedName>
</protein>
<comment type="caution">
    <text evidence="1">The sequence shown here is derived from an EMBL/GenBank/DDBJ whole genome shotgun (WGS) entry which is preliminary data.</text>
</comment>
<gene>
    <name evidence="1" type="ORF">ACFQ08_08275</name>
</gene>
<reference evidence="2" key="1">
    <citation type="journal article" date="2019" name="Int. J. Syst. Evol. Microbiol.">
        <title>The Global Catalogue of Microorganisms (GCM) 10K type strain sequencing project: providing services to taxonomists for standard genome sequencing and annotation.</title>
        <authorList>
            <consortium name="The Broad Institute Genomics Platform"/>
            <consortium name="The Broad Institute Genome Sequencing Center for Infectious Disease"/>
            <person name="Wu L."/>
            <person name="Ma J."/>
        </authorList>
    </citation>
    <scope>NUCLEOTIDE SEQUENCE [LARGE SCALE GENOMIC DNA]</scope>
    <source>
        <strain evidence="2">CCUG 62974</strain>
    </source>
</reference>
<dbReference type="EMBL" id="JBHTHX010000185">
    <property type="protein sequence ID" value="MFD0884549.1"/>
    <property type="molecule type" value="Genomic_DNA"/>
</dbReference>
<evidence type="ECO:0000313" key="1">
    <source>
        <dbReference type="EMBL" id="MFD0884549.1"/>
    </source>
</evidence>